<feature type="domain" description="HTH tetR-type" evidence="5">
    <location>
        <begin position="7"/>
        <end position="67"/>
    </location>
</feature>
<dbReference type="InterPro" id="IPR009057">
    <property type="entry name" value="Homeodomain-like_sf"/>
</dbReference>
<gene>
    <name evidence="6" type="primary">slmA</name>
    <name evidence="6" type="ORF">ENSA7_62140</name>
</gene>
<evidence type="ECO:0000256" key="2">
    <source>
        <dbReference type="ARBA" id="ARBA00023125"/>
    </source>
</evidence>
<dbReference type="SUPFAM" id="SSF46689">
    <property type="entry name" value="Homeodomain-like"/>
    <property type="match status" value="1"/>
</dbReference>
<dbReference type="InterPro" id="IPR036271">
    <property type="entry name" value="Tet_transcr_reg_TetR-rel_C_sf"/>
</dbReference>
<dbReference type="Pfam" id="PF00440">
    <property type="entry name" value="TetR_N"/>
    <property type="match status" value="1"/>
</dbReference>
<dbReference type="GO" id="GO:0000976">
    <property type="term" value="F:transcription cis-regulatory region binding"/>
    <property type="evidence" value="ECO:0007669"/>
    <property type="project" value="TreeGrafter"/>
</dbReference>
<keyword evidence="2 4" id="KW-0238">DNA-binding</keyword>
<dbReference type="EMBL" id="PVNL01000120">
    <property type="protein sequence ID" value="PRP99576.1"/>
    <property type="molecule type" value="Genomic_DNA"/>
</dbReference>
<feature type="DNA-binding region" description="H-T-H motif" evidence="4">
    <location>
        <begin position="30"/>
        <end position="49"/>
    </location>
</feature>
<evidence type="ECO:0000313" key="7">
    <source>
        <dbReference type="Proteomes" id="UP000238823"/>
    </source>
</evidence>
<proteinExistence type="predicted"/>
<dbReference type="PANTHER" id="PTHR30055">
    <property type="entry name" value="HTH-TYPE TRANSCRIPTIONAL REGULATOR RUTR"/>
    <property type="match status" value="1"/>
</dbReference>
<dbReference type="Pfam" id="PF13305">
    <property type="entry name" value="TetR_C_33"/>
    <property type="match status" value="1"/>
</dbReference>
<dbReference type="PANTHER" id="PTHR30055:SF220">
    <property type="entry name" value="TETR-FAMILY REGULATORY PROTEIN"/>
    <property type="match status" value="1"/>
</dbReference>
<dbReference type="Gene3D" id="1.10.357.10">
    <property type="entry name" value="Tetracycline Repressor, domain 2"/>
    <property type="match status" value="1"/>
</dbReference>
<dbReference type="Proteomes" id="UP000238823">
    <property type="component" value="Unassembled WGS sequence"/>
</dbReference>
<accession>A0A2S9Y3A4</accession>
<organism evidence="6 7">
    <name type="scientific">Enhygromyxa salina</name>
    <dbReference type="NCBI Taxonomy" id="215803"/>
    <lineage>
        <taxon>Bacteria</taxon>
        <taxon>Pseudomonadati</taxon>
        <taxon>Myxococcota</taxon>
        <taxon>Polyangia</taxon>
        <taxon>Nannocystales</taxon>
        <taxon>Nannocystaceae</taxon>
        <taxon>Enhygromyxa</taxon>
    </lineage>
</organism>
<dbReference type="SUPFAM" id="SSF48498">
    <property type="entry name" value="Tetracyclin repressor-like, C-terminal domain"/>
    <property type="match status" value="1"/>
</dbReference>
<name>A0A2S9Y3A4_9BACT</name>
<dbReference type="AlphaFoldDB" id="A0A2S9Y3A4"/>
<keyword evidence="1" id="KW-0805">Transcription regulation</keyword>
<evidence type="ECO:0000256" key="3">
    <source>
        <dbReference type="ARBA" id="ARBA00023163"/>
    </source>
</evidence>
<dbReference type="GO" id="GO:0003700">
    <property type="term" value="F:DNA-binding transcription factor activity"/>
    <property type="evidence" value="ECO:0007669"/>
    <property type="project" value="TreeGrafter"/>
</dbReference>
<evidence type="ECO:0000256" key="1">
    <source>
        <dbReference type="ARBA" id="ARBA00023015"/>
    </source>
</evidence>
<evidence type="ECO:0000313" key="6">
    <source>
        <dbReference type="EMBL" id="PRP99576.1"/>
    </source>
</evidence>
<protein>
    <submittedName>
        <fullName evidence="6">Nucleoid occlusion factor SlmA</fullName>
    </submittedName>
</protein>
<dbReference type="InterPro" id="IPR001647">
    <property type="entry name" value="HTH_TetR"/>
</dbReference>
<dbReference type="InterPro" id="IPR050109">
    <property type="entry name" value="HTH-type_TetR-like_transc_reg"/>
</dbReference>
<evidence type="ECO:0000259" key="5">
    <source>
        <dbReference type="PROSITE" id="PS50977"/>
    </source>
</evidence>
<reference evidence="6 7" key="1">
    <citation type="submission" date="2018-03" db="EMBL/GenBank/DDBJ databases">
        <title>Draft Genome Sequences of the Obligatory Marine Myxobacteria Enhygromyxa salina SWB007.</title>
        <authorList>
            <person name="Poehlein A."/>
            <person name="Moghaddam J.A."/>
            <person name="Harms H."/>
            <person name="Alanjari M."/>
            <person name="Koenig G.M."/>
            <person name="Daniel R."/>
            <person name="Schaeberle T.F."/>
        </authorList>
    </citation>
    <scope>NUCLEOTIDE SEQUENCE [LARGE SCALE GENOMIC DNA]</scope>
    <source>
        <strain evidence="6 7">SWB007</strain>
    </source>
</reference>
<dbReference type="PROSITE" id="PS50977">
    <property type="entry name" value="HTH_TETR_2"/>
    <property type="match status" value="1"/>
</dbReference>
<comment type="caution">
    <text evidence="6">The sequence shown here is derived from an EMBL/GenBank/DDBJ whole genome shotgun (WGS) entry which is preliminary data.</text>
</comment>
<evidence type="ECO:0000256" key="4">
    <source>
        <dbReference type="PROSITE-ProRule" id="PRU00335"/>
    </source>
</evidence>
<keyword evidence="3" id="KW-0804">Transcription</keyword>
<dbReference type="PRINTS" id="PR00455">
    <property type="entry name" value="HTHTETR"/>
</dbReference>
<sequence>MSRRCNAGLREAIIQTSLELGSQLGEEGLTMRGIASRLGVSATALYQHFESKASILREIRVYGIDLMYDAISPALQENVDPAERMRLITRRYIDFARENKWLYSVLMEHDQLEWAELTPEDISRSLRPLTAVRQAVAQGREAGAWRDGVNDELAAFQLWASVHGLCSLLNNGRFNEQHPAFPLSDERSLIDMFVEGCVRSISK</sequence>
<dbReference type="InterPro" id="IPR025996">
    <property type="entry name" value="MT1864/Rv1816-like_C"/>
</dbReference>